<protein>
    <submittedName>
        <fullName evidence="2">Uncharacterized protein</fullName>
    </submittedName>
</protein>
<evidence type="ECO:0000313" key="3">
    <source>
        <dbReference type="Proteomes" id="UP000244162"/>
    </source>
</evidence>
<organism evidence="2 3">
    <name type="scientific">Sphingomonas oleivorans</name>
    <dbReference type="NCBI Taxonomy" id="1735121"/>
    <lineage>
        <taxon>Bacteria</taxon>
        <taxon>Pseudomonadati</taxon>
        <taxon>Pseudomonadota</taxon>
        <taxon>Alphaproteobacteria</taxon>
        <taxon>Sphingomonadales</taxon>
        <taxon>Sphingomonadaceae</taxon>
        <taxon>Sphingomonas</taxon>
    </lineage>
</organism>
<reference evidence="2 3" key="1">
    <citation type="submission" date="2017-09" db="EMBL/GenBank/DDBJ databases">
        <title>Sphingomonas panjinensis sp.nov., isolated from oil-contaminated soil.</title>
        <authorList>
            <person name="Wang L."/>
            <person name="Chen L."/>
        </authorList>
    </citation>
    <scope>NUCLEOTIDE SEQUENCE [LARGE SCALE GENOMIC DNA]</scope>
    <source>
        <strain evidence="2 3">FW-11</strain>
    </source>
</reference>
<dbReference type="Proteomes" id="UP000244162">
    <property type="component" value="Unassembled WGS sequence"/>
</dbReference>
<name>A0A2T5FWU7_9SPHN</name>
<evidence type="ECO:0000313" key="2">
    <source>
        <dbReference type="EMBL" id="PTQ10246.1"/>
    </source>
</evidence>
<dbReference type="OrthoDB" id="7594050at2"/>
<gene>
    <name evidence="2" type="ORF">CLG96_14140</name>
</gene>
<sequence length="179" mass="18854">MIKRLILAALLTASLPAAAVAQTASRCMPNDEAAGLVTFALPTLVERLAERCRPTLPGNAYLSASSVAIADRYRADAASAWPVARKALEKLFDQFMGQPMPADFNSELARQLAGPMIATLLAEKVKTEDCAAASQTLETLTRLSGRETGRLVALAAAVADRKGDGIAGALRVCKPGMTR</sequence>
<keyword evidence="1" id="KW-0732">Signal</keyword>
<feature type="chain" id="PRO_5015717754" evidence="1">
    <location>
        <begin position="20"/>
        <end position="179"/>
    </location>
</feature>
<comment type="caution">
    <text evidence="2">The sequence shown here is derived from an EMBL/GenBank/DDBJ whole genome shotgun (WGS) entry which is preliminary data.</text>
</comment>
<accession>A0A2T5FWU7</accession>
<dbReference type="AlphaFoldDB" id="A0A2T5FWU7"/>
<evidence type="ECO:0000256" key="1">
    <source>
        <dbReference type="SAM" id="SignalP"/>
    </source>
</evidence>
<keyword evidence="3" id="KW-1185">Reference proteome</keyword>
<dbReference type="EMBL" id="NWBU01000010">
    <property type="protein sequence ID" value="PTQ10246.1"/>
    <property type="molecule type" value="Genomic_DNA"/>
</dbReference>
<feature type="signal peptide" evidence="1">
    <location>
        <begin position="1"/>
        <end position="19"/>
    </location>
</feature>
<proteinExistence type="predicted"/>
<dbReference type="RefSeq" id="WP_107968627.1">
    <property type="nucleotide sequence ID" value="NZ_NWBU01000010.1"/>
</dbReference>